<proteinExistence type="predicted"/>
<sequence>MNRAAQKREWDYYSVLESAKEERALAEKKSIAKNFKIKGVDLKVIADATGLSIEEIVAL</sequence>
<dbReference type="Proteomes" id="UP000000852">
    <property type="component" value="Chromosome"/>
</dbReference>
<dbReference type="STRING" id="485917.Phep_3728"/>
<dbReference type="RefSeq" id="WP_015809528.1">
    <property type="nucleotide sequence ID" value="NC_013061.1"/>
</dbReference>
<organism evidence="1 2">
    <name type="scientific">Pedobacter heparinus (strain ATCC 13125 / DSM 2366 / CIP 104194 / JCM 7457 / NBRC 12017 / NCIMB 9290 / NRRL B-14731 / HIM 762-3)</name>
    <dbReference type="NCBI Taxonomy" id="485917"/>
    <lineage>
        <taxon>Bacteria</taxon>
        <taxon>Pseudomonadati</taxon>
        <taxon>Bacteroidota</taxon>
        <taxon>Sphingobacteriia</taxon>
        <taxon>Sphingobacteriales</taxon>
        <taxon>Sphingobacteriaceae</taxon>
        <taxon>Pedobacter</taxon>
    </lineage>
</organism>
<keyword evidence="2" id="KW-1185">Reference proteome</keyword>
<evidence type="ECO:0000313" key="1">
    <source>
        <dbReference type="EMBL" id="ACU05919.1"/>
    </source>
</evidence>
<protein>
    <submittedName>
        <fullName evidence="1">Uncharacterized protein</fullName>
    </submittedName>
</protein>
<evidence type="ECO:0000313" key="2">
    <source>
        <dbReference type="Proteomes" id="UP000000852"/>
    </source>
</evidence>
<name>C6XUC6_PEDHD</name>
<gene>
    <name evidence="1" type="ordered locus">Phep_3728</name>
</gene>
<dbReference type="EMBL" id="CP001681">
    <property type="protein sequence ID" value="ACU05919.1"/>
    <property type="molecule type" value="Genomic_DNA"/>
</dbReference>
<dbReference type="KEGG" id="phe:Phep_3728"/>
<dbReference type="HOGENOM" id="CLU_2956485_0_0_10"/>
<dbReference type="AlphaFoldDB" id="C6XUC6"/>
<accession>C6XUC6</accession>
<reference evidence="1 2" key="1">
    <citation type="journal article" date="2009" name="Stand. Genomic Sci.">
        <title>Complete genome sequence of Pedobacter heparinus type strain (HIM 762-3).</title>
        <authorList>
            <person name="Han C."/>
            <person name="Spring S."/>
            <person name="Lapidus A."/>
            <person name="Del Rio T.G."/>
            <person name="Tice H."/>
            <person name="Copeland A."/>
            <person name="Cheng J.F."/>
            <person name="Lucas S."/>
            <person name="Chen F."/>
            <person name="Nolan M."/>
            <person name="Bruce D."/>
            <person name="Goodwin L."/>
            <person name="Pitluck S."/>
            <person name="Ivanova N."/>
            <person name="Mavromatis K."/>
            <person name="Mikhailova N."/>
            <person name="Pati A."/>
            <person name="Chen A."/>
            <person name="Palaniappan K."/>
            <person name="Land M."/>
            <person name="Hauser L."/>
            <person name="Chang Y.J."/>
            <person name="Jeffries C.C."/>
            <person name="Saunders E."/>
            <person name="Chertkov O."/>
            <person name="Brettin T."/>
            <person name="Goker M."/>
            <person name="Rohde M."/>
            <person name="Bristow J."/>
            <person name="Eisen J.A."/>
            <person name="Markowitz V."/>
            <person name="Hugenholtz P."/>
            <person name="Kyrpides N.C."/>
            <person name="Klenk H.P."/>
            <person name="Detter J.C."/>
        </authorList>
    </citation>
    <scope>NUCLEOTIDE SEQUENCE [LARGE SCALE GENOMIC DNA]</scope>
    <source>
        <strain evidence="2">ATCC 13125 / DSM 2366 / CIP 104194 / JCM 7457 / NBRC 12017 / NCIMB 9290 / NRRL B-14731 / HIM 762-3</strain>
    </source>
</reference>